<accession>F4RKL1</accession>
<dbReference type="RefSeq" id="XP_007409602.1">
    <property type="nucleotide sequence ID" value="XM_007409540.1"/>
</dbReference>
<gene>
    <name evidence="1" type="ORF">MELLADRAFT_62881</name>
</gene>
<name>F4RKL1_MELLP</name>
<sequence length="771" mass="88395">MFEIVPKDNWLQEIISLPLHTQESLFSLQSSSLRRIQNLEPSFIFLNYPDMLGSLLLSRLCQIIALETLCYQTCSGLRFRTAGSSRRPHMSQYHNFMEVNYSEDSLECEHFTQGPCSSESNNYGLQKNSNHNPGMSMKLKDNSKCPTSREQHTTSPSTIYQVSLGMENEKGPEKMQGSIPLENIPIEDNHSTYEMSGTPLNFMLSQDSKIMNHPQDKRKRTPLPKQNIAVGQDVYSTQNSESKRRKEEFIKTFGTQGRVSMSHPDSTVEWLKDSGVVLAGDNGISKSNLIENSPHTPFSKSLVEIQKRFGISESESSVSNISNTRRSGHYLVLLQKIGIINANRSPTLCYEIYDFFCGIYKNITGKNKCSQQEIDAIKLAAKHGGYTIVMSFLGVLRVFEGQQLGKEDMEVLLNDGWSFMKDFYSSWKTADLEDFAFGKLYRYSSDGALDPGFHLRYLKKINDSSNVPFSLVHALSLFWSKAKGQSKVPQDFDYWQESIDIFENDSKSIQGGLYERMGIKNYAFWGPEQFSRKNWYSYGEASMESDRIWHLASNAAQFHTPLGQNMCKELHSFFEDLIQRLKISYNSLNDPHPSLKLSVQSHKTLSEINANNLDLIFKAVGMAEYRVVVPFIGIIRILNRRNLTVEQLQKLMENAIKFLKDTFGKWEHLDFHPKNIQHLFKYKKNMFTPQNKLDDPGQMFQTLFGFSDKNRFPSRAILTLLRSWHSLAIKGDPSSPNYIQFPIEKIPSGTFLEWNSQVMKILKDNNSIDIY</sequence>
<proteinExistence type="predicted"/>
<evidence type="ECO:0000313" key="1">
    <source>
        <dbReference type="EMBL" id="EGG07160.1"/>
    </source>
</evidence>
<dbReference type="GeneID" id="18929981"/>
<dbReference type="OrthoDB" id="10487516at2759"/>
<organism evidence="2">
    <name type="scientific">Melampsora larici-populina (strain 98AG31 / pathotype 3-4-7)</name>
    <name type="common">Poplar leaf rust fungus</name>
    <dbReference type="NCBI Taxonomy" id="747676"/>
    <lineage>
        <taxon>Eukaryota</taxon>
        <taxon>Fungi</taxon>
        <taxon>Dikarya</taxon>
        <taxon>Basidiomycota</taxon>
        <taxon>Pucciniomycotina</taxon>
        <taxon>Pucciniomycetes</taxon>
        <taxon>Pucciniales</taxon>
        <taxon>Melampsoraceae</taxon>
        <taxon>Melampsora</taxon>
    </lineage>
</organism>
<reference evidence="2" key="1">
    <citation type="journal article" date="2011" name="Proc. Natl. Acad. Sci. U.S.A.">
        <title>Obligate biotrophy features unraveled by the genomic analysis of rust fungi.</title>
        <authorList>
            <person name="Duplessis S."/>
            <person name="Cuomo C.A."/>
            <person name="Lin Y.-C."/>
            <person name="Aerts A."/>
            <person name="Tisserant E."/>
            <person name="Veneault-Fourrey C."/>
            <person name="Joly D.L."/>
            <person name="Hacquard S."/>
            <person name="Amselem J."/>
            <person name="Cantarel B.L."/>
            <person name="Chiu R."/>
            <person name="Coutinho P.M."/>
            <person name="Feau N."/>
            <person name="Field M."/>
            <person name="Frey P."/>
            <person name="Gelhaye E."/>
            <person name="Goldberg J."/>
            <person name="Grabherr M.G."/>
            <person name="Kodira C.D."/>
            <person name="Kohler A."/>
            <person name="Kuees U."/>
            <person name="Lindquist E.A."/>
            <person name="Lucas S.M."/>
            <person name="Mago R."/>
            <person name="Mauceli E."/>
            <person name="Morin E."/>
            <person name="Murat C."/>
            <person name="Pangilinan J.L."/>
            <person name="Park R."/>
            <person name="Pearson M."/>
            <person name="Quesneville H."/>
            <person name="Rouhier N."/>
            <person name="Sakthikumar S."/>
            <person name="Salamov A.A."/>
            <person name="Schmutz J."/>
            <person name="Selles B."/>
            <person name="Shapiro H."/>
            <person name="Tanguay P."/>
            <person name="Tuskan G.A."/>
            <person name="Henrissat B."/>
            <person name="Van de Peer Y."/>
            <person name="Rouze P."/>
            <person name="Ellis J.G."/>
            <person name="Dodds P.N."/>
            <person name="Schein J.E."/>
            <person name="Zhong S."/>
            <person name="Hamelin R.C."/>
            <person name="Grigoriev I.V."/>
            <person name="Szabo L.J."/>
            <person name="Martin F."/>
        </authorList>
    </citation>
    <scope>NUCLEOTIDE SEQUENCE [LARGE SCALE GENOMIC DNA]</scope>
    <source>
        <strain evidence="2">98AG31 / pathotype 3-4-7</strain>
    </source>
</reference>
<dbReference type="HOGENOM" id="CLU_018194_0_0_1"/>
<dbReference type="Proteomes" id="UP000001072">
    <property type="component" value="Unassembled WGS sequence"/>
</dbReference>
<dbReference type="VEuPathDB" id="FungiDB:MELLADRAFT_62881"/>
<keyword evidence="2" id="KW-1185">Reference proteome</keyword>
<dbReference type="KEGG" id="mlr:MELLADRAFT_62881"/>
<dbReference type="EMBL" id="GL883105">
    <property type="protein sequence ID" value="EGG07160.1"/>
    <property type="molecule type" value="Genomic_DNA"/>
</dbReference>
<dbReference type="InParanoid" id="F4RKL1"/>
<dbReference type="AlphaFoldDB" id="F4RKL1"/>
<evidence type="ECO:0000313" key="2">
    <source>
        <dbReference type="Proteomes" id="UP000001072"/>
    </source>
</evidence>
<protein>
    <submittedName>
        <fullName evidence="1">Uncharacterized protein</fullName>
    </submittedName>
</protein>